<evidence type="ECO:0000313" key="2">
    <source>
        <dbReference type="EMBL" id="CAA9583343.1"/>
    </source>
</evidence>
<protein>
    <submittedName>
        <fullName evidence="2">Uncharacterized protein</fullName>
    </submittedName>
</protein>
<dbReference type="EMBL" id="CADCWF010000362">
    <property type="protein sequence ID" value="CAA9583343.1"/>
    <property type="molecule type" value="Genomic_DNA"/>
</dbReference>
<feature type="region of interest" description="Disordered" evidence="1">
    <location>
        <begin position="1"/>
        <end position="95"/>
    </location>
</feature>
<gene>
    <name evidence="2" type="ORF">AVDCRST_MAG59-5107</name>
</gene>
<feature type="compositionally biased region" description="Low complexity" evidence="1">
    <location>
        <begin position="133"/>
        <end position="146"/>
    </location>
</feature>
<feature type="region of interest" description="Disordered" evidence="1">
    <location>
        <begin position="112"/>
        <end position="155"/>
    </location>
</feature>
<feature type="non-terminal residue" evidence="2">
    <location>
        <position position="155"/>
    </location>
</feature>
<accession>A0A6J4VMI9</accession>
<proteinExistence type="predicted"/>
<name>A0A6J4VMI9_9BACT</name>
<feature type="compositionally biased region" description="Basic and acidic residues" evidence="1">
    <location>
        <begin position="46"/>
        <end position="64"/>
    </location>
</feature>
<dbReference type="AlphaFoldDB" id="A0A6J4VMI9"/>
<sequence>DRCASESAARSGARPTRDGGGVPDDDGAPPGVEPGRGPSLASIARSLRDPRCPGGLCRDRRDGRGAAGGRRRRRDAGHPWRTARSGPLRAPRLSRGPDSVWRLRRRCLYPVPGRSGADPCRVPERVPPHRAAADGGPNDRAAAGRAGRPERGGAI</sequence>
<evidence type="ECO:0000256" key="1">
    <source>
        <dbReference type="SAM" id="MobiDB-lite"/>
    </source>
</evidence>
<organism evidence="2">
    <name type="scientific">uncultured Thermomicrobiales bacterium</name>
    <dbReference type="NCBI Taxonomy" id="1645740"/>
    <lineage>
        <taxon>Bacteria</taxon>
        <taxon>Pseudomonadati</taxon>
        <taxon>Thermomicrobiota</taxon>
        <taxon>Thermomicrobia</taxon>
        <taxon>Thermomicrobiales</taxon>
        <taxon>environmental samples</taxon>
    </lineage>
</organism>
<feature type="non-terminal residue" evidence="2">
    <location>
        <position position="1"/>
    </location>
</feature>
<reference evidence="2" key="1">
    <citation type="submission" date="2020-02" db="EMBL/GenBank/DDBJ databases">
        <authorList>
            <person name="Meier V. D."/>
        </authorList>
    </citation>
    <scope>NUCLEOTIDE SEQUENCE</scope>
    <source>
        <strain evidence="2">AVDCRST_MAG59</strain>
    </source>
</reference>